<dbReference type="Proteomes" id="UP001595956">
    <property type="component" value="Unassembled WGS sequence"/>
</dbReference>
<protein>
    <submittedName>
        <fullName evidence="2">Uncharacterized protein</fullName>
    </submittedName>
</protein>
<organism evidence="2 3">
    <name type="scientific">Nocardioides caricicola</name>
    <dbReference type="NCBI Taxonomy" id="634770"/>
    <lineage>
        <taxon>Bacteria</taxon>
        <taxon>Bacillati</taxon>
        <taxon>Actinomycetota</taxon>
        <taxon>Actinomycetes</taxon>
        <taxon>Propionibacteriales</taxon>
        <taxon>Nocardioidaceae</taxon>
        <taxon>Nocardioides</taxon>
    </lineage>
</organism>
<name>A0ABW0N283_9ACTN</name>
<feature type="transmembrane region" description="Helical" evidence="1">
    <location>
        <begin position="6"/>
        <end position="23"/>
    </location>
</feature>
<keyword evidence="1" id="KW-0812">Transmembrane</keyword>
<dbReference type="EMBL" id="JBHSMD010000004">
    <property type="protein sequence ID" value="MFC5494051.1"/>
    <property type="molecule type" value="Genomic_DNA"/>
</dbReference>
<dbReference type="RefSeq" id="WP_345179477.1">
    <property type="nucleotide sequence ID" value="NZ_BAABFQ010000007.1"/>
</dbReference>
<keyword evidence="3" id="KW-1185">Reference proteome</keyword>
<keyword evidence="1" id="KW-0472">Membrane</keyword>
<evidence type="ECO:0000313" key="3">
    <source>
        <dbReference type="Proteomes" id="UP001595956"/>
    </source>
</evidence>
<reference evidence="3" key="1">
    <citation type="journal article" date="2019" name="Int. J. Syst. Evol. Microbiol.">
        <title>The Global Catalogue of Microorganisms (GCM) 10K type strain sequencing project: providing services to taxonomists for standard genome sequencing and annotation.</title>
        <authorList>
            <consortium name="The Broad Institute Genomics Platform"/>
            <consortium name="The Broad Institute Genome Sequencing Center for Infectious Disease"/>
            <person name="Wu L."/>
            <person name="Ma J."/>
        </authorList>
    </citation>
    <scope>NUCLEOTIDE SEQUENCE [LARGE SCALE GENOMIC DNA]</scope>
    <source>
        <strain evidence="3">KACC 13778</strain>
    </source>
</reference>
<proteinExistence type="predicted"/>
<evidence type="ECO:0000313" key="2">
    <source>
        <dbReference type="EMBL" id="MFC5494051.1"/>
    </source>
</evidence>
<accession>A0ABW0N283</accession>
<comment type="caution">
    <text evidence="2">The sequence shown here is derived from an EMBL/GenBank/DDBJ whole genome shotgun (WGS) entry which is preliminary data.</text>
</comment>
<gene>
    <name evidence="2" type="ORF">ACFPKY_13120</name>
</gene>
<evidence type="ECO:0000256" key="1">
    <source>
        <dbReference type="SAM" id="Phobius"/>
    </source>
</evidence>
<sequence length="58" mass="6563">MFWLYVGIGVVALFVICKIIDGRRPVDRRRLGRSIRQSENDVAPFRDGGPIDGSRSPF</sequence>
<keyword evidence="1" id="KW-1133">Transmembrane helix</keyword>